<evidence type="ECO:0000259" key="1">
    <source>
        <dbReference type="Pfam" id="PF00425"/>
    </source>
</evidence>
<dbReference type="Gene3D" id="3.60.120.10">
    <property type="entry name" value="Anthranilate synthase"/>
    <property type="match status" value="1"/>
</dbReference>
<dbReference type="PANTHER" id="PTHR11236:SF9">
    <property type="entry name" value="ANTHRANILATE SYNTHASE COMPONENT 1"/>
    <property type="match status" value="1"/>
</dbReference>
<dbReference type="InterPro" id="IPR019999">
    <property type="entry name" value="Anth_synth_I-like"/>
</dbReference>
<dbReference type="SUPFAM" id="SSF56322">
    <property type="entry name" value="ADC synthase"/>
    <property type="match status" value="1"/>
</dbReference>
<dbReference type="InterPro" id="IPR015890">
    <property type="entry name" value="Chorismate_C"/>
</dbReference>
<proteinExistence type="predicted"/>
<gene>
    <name evidence="2" type="ORF">V6E02_00125</name>
</gene>
<evidence type="ECO:0000313" key="2">
    <source>
        <dbReference type="EMBL" id="MEO1765631.1"/>
    </source>
</evidence>
<evidence type="ECO:0000313" key="3">
    <source>
        <dbReference type="Proteomes" id="UP001482231"/>
    </source>
</evidence>
<name>A0ABV0EAF9_9BURK</name>
<dbReference type="NCBIfam" id="NF006563">
    <property type="entry name" value="PRK09070.1"/>
    <property type="match status" value="1"/>
</dbReference>
<keyword evidence="2" id="KW-0032">Aminotransferase</keyword>
<organism evidence="2 3">
    <name type="scientific">Thiobacter aerophilum</name>
    <dbReference type="NCBI Taxonomy" id="3121275"/>
    <lineage>
        <taxon>Bacteria</taxon>
        <taxon>Pseudomonadati</taxon>
        <taxon>Pseudomonadota</taxon>
        <taxon>Betaproteobacteria</taxon>
        <taxon>Burkholderiales</taxon>
        <taxon>Thiobacteraceae</taxon>
        <taxon>Thiobacter</taxon>
    </lineage>
</organism>
<dbReference type="EC" id="2.6.1.85" evidence="2"/>
<reference evidence="2 3" key="1">
    <citation type="submission" date="2024-02" db="EMBL/GenBank/DDBJ databases">
        <title>New thermophilic sulfur-oxidizing bacteria from a hot springs of the Uzon caldera (Kamchatka, Russia).</title>
        <authorList>
            <person name="Dukat A.M."/>
            <person name="Elcheninov A.G."/>
            <person name="Frolov E.N."/>
        </authorList>
    </citation>
    <scope>NUCLEOTIDE SEQUENCE [LARGE SCALE GENOMIC DNA]</scope>
    <source>
        <strain evidence="2 3">AK1</strain>
    </source>
</reference>
<dbReference type="EMBL" id="JBAJEX010000001">
    <property type="protein sequence ID" value="MEO1765631.1"/>
    <property type="molecule type" value="Genomic_DNA"/>
</dbReference>
<protein>
    <submittedName>
        <fullName evidence="2">Aminodeoxychorismate synthase component I</fullName>
        <ecNumber evidence="2">2.6.1.85</ecNumber>
    </submittedName>
</protein>
<dbReference type="Pfam" id="PF00425">
    <property type="entry name" value="Chorismate_bind"/>
    <property type="match status" value="1"/>
</dbReference>
<keyword evidence="2" id="KW-0808">Transferase</keyword>
<sequence length="436" mass="47433">MIAVPLPAIPDLVALHATRPAHYPYLLHTGGGYAGWDILFAHPRVTHVFAAHESGVLDALRATWYAEGGVANPPNHLPFTGGWFVYLGYEVLEEIEPRVSPRSGCSAFPKAVLSRVPAALLVDQANVQAWLVAETQEAREAIEADLAAPVAWQPRALAAQWVAEEEPEIFLKGVGRILRYIREGDVFQVNLARRWWAALNGNTGPADLFAALARHNPAPFAGSAVFGSQAIVSSSPERLVRVRDGLVETRPIAGTRPRAADPQADLALRRELLATVKERAEHIMLVDLERNDLGRVCVPGSVEVPALLELTSYAHVHHLESTVRGRLRPGVDPVAVVRALFPGGTITGCPKVRCMQIIRELENAPRQAYTGSMGYLNRDGSLDLNILIRSFMVRGAELEFWAGAGIVADSIPERELAETRAKARGLLRALSPPKAP</sequence>
<keyword evidence="3" id="KW-1185">Reference proteome</keyword>
<comment type="caution">
    <text evidence="2">The sequence shown here is derived from an EMBL/GenBank/DDBJ whole genome shotgun (WGS) entry which is preliminary data.</text>
</comment>
<accession>A0ABV0EAF9</accession>
<dbReference type="Proteomes" id="UP001482231">
    <property type="component" value="Unassembled WGS sequence"/>
</dbReference>
<dbReference type="InterPro" id="IPR005801">
    <property type="entry name" value="ADC_synthase"/>
</dbReference>
<dbReference type="PANTHER" id="PTHR11236">
    <property type="entry name" value="AMINOBENZOATE/ANTHRANILATE SYNTHASE"/>
    <property type="match status" value="1"/>
</dbReference>
<dbReference type="GO" id="GO:0046820">
    <property type="term" value="F:4-amino-4-deoxychorismate synthase activity"/>
    <property type="evidence" value="ECO:0007669"/>
    <property type="project" value="UniProtKB-EC"/>
</dbReference>
<feature type="domain" description="Chorismate-utilising enzyme C-terminal" evidence="1">
    <location>
        <begin position="168"/>
        <end position="422"/>
    </location>
</feature>
<dbReference type="PRINTS" id="PR00095">
    <property type="entry name" value="ANTSNTHASEI"/>
</dbReference>
<dbReference type="RefSeq" id="WP_347305956.1">
    <property type="nucleotide sequence ID" value="NZ_JBAJEX010000001.1"/>
</dbReference>